<dbReference type="Pfam" id="PF09413">
    <property type="entry name" value="DUF2007"/>
    <property type="match status" value="1"/>
</dbReference>
<organism evidence="2 3">
    <name type="scientific">Mariniflexile litorale</name>
    <dbReference type="NCBI Taxonomy" id="3045158"/>
    <lineage>
        <taxon>Bacteria</taxon>
        <taxon>Pseudomonadati</taxon>
        <taxon>Bacteroidota</taxon>
        <taxon>Flavobacteriia</taxon>
        <taxon>Flavobacteriales</taxon>
        <taxon>Flavobacteriaceae</taxon>
        <taxon>Mariniflexile</taxon>
    </lineage>
</organism>
<dbReference type="InterPro" id="IPR018551">
    <property type="entry name" value="DUF2007"/>
</dbReference>
<name>A0AAU7EGG0_9FLAO</name>
<proteinExistence type="predicted"/>
<evidence type="ECO:0000313" key="2">
    <source>
        <dbReference type="EMBL" id="XBL14223.1"/>
    </source>
</evidence>
<feature type="domain" description="DUF2007" evidence="1">
    <location>
        <begin position="8"/>
        <end position="73"/>
    </location>
</feature>
<sequence length="79" mass="8797">MIDSNFIKIYTGNFAVVKRIAMELNTLNINPIIKDQAESAILGGFGGTLAPDFQEVFVHKDELERATEVINNITKELES</sequence>
<protein>
    <submittedName>
        <fullName evidence="2">DUF2007 domain-containing protein</fullName>
    </submittedName>
</protein>
<reference evidence="2" key="1">
    <citation type="submission" date="2024-04" db="EMBL/GenBank/DDBJ databases">
        <title>Mariniflexile litorale, isolated from the shallow sediments of the Sea of Japan.</title>
        <authorList>
            <person name="Romanenko L."/>
            <person name="Isaeva M."/>
        </authorList>
    </citation>
    <scope>NUCLEOTIDE SEQUENCE [LARGE SCALE GENOMIC DNA]</scope>
    <source>
        <strain evidence="2">KMM 9835</strain>
    </source>
</reference>
<evidence type="ECO:0000259" key="1">
    <source>
        <dbReference type="Pfam" id="PF09413"/>
    </source>
</evidence>
<dbReference type="KEGG" id="mlil:QLS71_018150"/>
<gene>
    <name evidence="2" type="ORF">QLS71_018150</name>
</gene>
<dbReference type="Proteomes" id="UP001224325">
    <property type="component" value="Chromosome"/>
</dbReference>
<evidence type="ECO:0000313" key="3">
    <source>
        <dbReference type="Proteomes" id="UP001224325"/>
    </source>
</evidence>
<keyword evidence="3" id="KW-1185">Reference proteome</keyword>
<accession>A0AAU7EGG0</accession>
<dbReference type="RefSeq" id="WP_308993618.1">
    <property type="nucleotide sequence ID" value="NZ_CP155618.1"/>
</dbReference>
<dbReference type="EMBL" id="CP155618">
    <property type="protein sequence ID" value="XBL14223.1"/>
    <property type="molecule type" value="Genomic_DNA"/>
</dbReference>
<dbReference type="AlphaFoldDB" id="A0AAU7EGG0"/>